<evidence type="ECO:0000313" key="3">
    <source>
        <dbReference type="EMBL" id="GFE41752.1"/>
    </source>
</evidence>
<feature type="transmembrane region" description="Helical" evidence="2">
    <location>
        <begin position="106"/>
        <end position="129"/>
    </location>
</feature>
<keyword evidence="2" id="KW-1133">Transmembrane helix</keyword>
<feature type="transmembrane region" description="Helical" evidence="2">
    <location>
        <begin position="135"/>
        <end position="158"/>
    </location>
</feature>
<dbReference type="SUPFAM" id="SSF103473">
    <property type="entry name" value="MFS general substrate transporter"/>
    <property type="match status" value="1"/>
</dbReference>
<keyword evidence="2" id="KW-0472">Membrane</keyword>
<reference evidence="3 4" key="1">
    <citation type="submission" date="2019-12" db="EMBL/GenBank/DDBJ databases">
        <title>Whole genome shotgun sequence of Streptomyces tubercidicus NBRC 13090.</title>
        <authorList>
            <person name="Ichikawa N."/>
            <person name="Kimura A."/>
            <person name="Kitahashi Y."/>
            <person name="Komaki H."/>
            <person name="Tamura T."/>
        </authorList>
    </citation>
    <scope>NUCLEOTIDE SEQUENCE [LARGE SCALE GENOMIC DNA]</scope>
    <source>
        <strain evidence="3 4">NBRC 13090</strain>
    </source>
</reference>
<dbReference type="AlphaFoldDB" id="A0A640V2F1"/>
<keyword evidence="4" id="KW-1185">Reference proteome</keyword>
<evidence type="ECO:0000313" key="4">
    <source>
        <dbReference type="Proteomes" id="UP000431826"/>
    </source>
</evidence>
<dbReference type="Pfam" id="PF19853">
    <property type="entry name" value="DUF6328"/>
    <property type="match status" value="1"/>
</dbReference>
<feature type="region of interest" description="Disordered" evidence="1">
    <location>
        <begin position="1"/>
        <end position="21"/>
    </location>
</feature>
<dbReference type="Proteomes" id="UP000431826">
    <property type="component" value="Unassembled WGS sequence"/>
</dbReference>
<accession>A0A640V2F1</accession>
<dbReference type="RefSeq" id="WP_159748756.1">
    <property type="nucleotide sequence ID" value="NZ_BLIR01000003.1"/>
</dbReference>
<sequence length="165" mass="18422">MSPLGPRDTSEGRHESPEERADRRWNELLQEVRVLQTGVQILFAFLLTVVFMPRFATLSQTDQTIYVVTVLLGAATTGALIGTVTFHRLVAGHRLKPETVFWAARLALVGVVLLLATVTSALLLILRIAMDDEAVPWIVAGLVAWFMLCWFALPAWVLHHYSTKD</sequence>
<organism evidence="3 4">
    <name type="scientific">Streptomyces tubercidicus</name>
    <dbReference type="NCBI Taxonomy" id="47759"/>
    <lineage>
        <taxon>Bacteria</taxon>
        <taxon>Bacillati</taxon>
        <taxon>Actinomycetota</taxon>
        <taxon>Actinomycetes</taxon>
        <taxon>Kitasatosporales</taxon>
        <taxon>Streptomycetaceae</taxon>
        <taxon>Streptomyces</taxon>
    </lineage>
</organism>
<dbReference type="OrthoDB" id="3625784at2"/>
<dbReference type="InterPro" id="IPR036259">
    <property type="entry name" value="MFS_trans_sf"/>
</dbReference>
<dbReference type="EMBL" id="BLIR01000003">
    <property type="protein sequence ID" value="GFE41752.1"/>
    <property type="molecule type" value="Genomic_DNA"/>
</dbReference>
<gene>
    <name evidence="3" type="ORF">Stube_64250</name>
</gene>
<protein>
    <recommendedName>
        <fullName evidence="5">Integral membrane protein</fullName>
    </recommendedName>
</protein>
<evidence type="ECO:0000256" key="1">
    <source>
        <dbReference type="SAM" id="MobiDB-lite"/>
    </source>
</evidence>
<comment type="caution">
    <text evidence="3">The sequence shown here is derived from an EMBL/GenBank/DDBJ whole genome shotgun (WGS) entry which is preliminary data.</text>
</comment>
<feature type="compositionally biased region" description="Basic and acidic residues" evidence="1">
    <location>
        <begin position="8"/>
        <end position="21"/>
    </location>
</feature>
<name>A0A640V2F1_9ACTN</name>
<dbReference type="GeneID" id="96287482"/>
<dbReference type="InterPro" id="IPR046291">
    <property type="entry name" value="DUF6328"/>
</dbReference>
<evidence type="ECO:0000256" key="2">
    <source>
        <dbReference type="SAM" id="Phobius"/>
    </source>
</evidence>
<feature type="transmembrane region" description="Helical" evidence="2">
    <location>
        <begin position="32"/>
        <end position="52"/>
    </location>
</feature>
<evidence type="ECO:0008006" key="5">
    <source>
        <dbReference type="Google" id="ProtNLM"/>
    </source>
</evidence>
<feature type="transmembrane region" description="Helical" evidence="2">
    <location>
        <begin position="64"/>
        <end position="86"/>
    </location>
</feature>
<proteinExistence type="predicted"/>
<keyword evidence="2" id="KW-0812">Transmembrane</keyword>